<keyword evidence="1" id="KW-0732">Signal</keyword>
<evidence type="ECO:0000313" key="3">
    <source>
        <dbReference type="Proteomes" id="UP000324106"/>
    </source>
</evidence>
<protein>
    <recommendedName>
        <fullName evidence="4">META domain-containing protein</fullName>
    </recommendedName>
</protein>
<proteinExistence type="predicted"/>
<sequence>MVGRRTALRYLLAGIAATAMSGCGSPVEKAITTFAEGSWRFTTNTDIEGVLTITGDGRWSETRLGLSGRREYAPLSPDDRHGRR</sequence>
<gene>
    <name evidence="2" type="ORF">DEJ46_00730</name>
</gene>
<accession>A0A5P2ALP6</accession>
<reference evidence="2 3" key="1">
    <citation type="submission" date="2018-05" db="EMBL/GenBank/DDBJ databases">
        <title>Streptomyces venezuelae.</title>
        <authorList>
            <person name="Kim W."/>
            <person name="Lee N."/>
            <person name="Cho B.-K."/>
        </authorList>
    </citation>
    <scope>NUCLEOTIDE SEQUENCE [LARGE SCALE GENOMIC DNA]</scope>
    <source>
        <strain evidence="2 3">ATCC 15068</strain>
    </source>
</reference>
<dbReference type="InterPro" id="IPR006311">
    <property type="entry name" value="TAT_signal"/>
</dbReference>
<feature type="chain" id="PRO_5039585061" description="META domain-containing protein" evidence="1">
    <location>
        <begin position="22"/>
        <end position="84"/>
    </location>
</feature>
<dbReference type="PROSITE" id="PS51318">
    <property type="entry name" value="TAT"/>
    <property type="match status" value="1"/>
</dbReference>
<dbReference type="AlphaFoldDB" id="A0A5P2ALP6"/>
<evidence type="ECO:0000256" key="1">
    <source>
        <dbReference type="SAM" id="SignalP"/>
    </source>
</evidence>
<name>A0A5P2ALP6_STRVZ</name>
<dbReference type="EMBL" id="CP029194">
    <property type="protein sequence ID" value="QES17801.1"/>
    <property type="molecule type" value="Genomic_DNA"/>
</dbReference>
<evidence type="ECO:0008006" key="4">
    <source>
        <dbReference type="Google" id="ProtNLM"/>
    </source>
</evidence>
<evidence type="ECO:0000313" key="2">
    <source>
        <dbReference type="EMBL" id="QES17801.1"/>
    </source>
</evidence>
<feature type="signal peptide" evidence="1">
    <location>
        <begin position="1"/>
        <end position="21"/>
    </location>
</feature>
<dbReference type="Proteomes" id="UP000324106">
    <property type="component" value="Chromosome"/>
</dbReference>
<organism evidence="2 3">
    <name type="scientific">Streptomyces venezuelae</name>
    <dbReference type="NCBI Taxonomy" id="54571"/>
    <lineage>
        <taxon>Bacteria</taxon>
        <taxon>Bacillati</taxon>
        <taxon>Actinomycetota</taxon>
        <taxon>Actinomycetes</taxon>
        <taxon>Kitasatosporales</taxon>
        <taxon>Streptomycetaceae</taxon>
        <taxon>Streptomyces</taxon>
    </lineage>
</organism>
<dbReference type="PROSITE" id="PS51257">
    <property type="entry name" value="PROKAR_LIPOPROTEIN"/>
    <property type="match status" value="1"/>
</dbReference>